<proteinExistence type="predicted"/>
<sequence length="418" mass="48854">MEKAKNQDINSIRYTSHCFEQLIKLVIQQFTLNHNQYTPKRVTQLYGFGNYDPNEPNLKNDFEKQSGDFVNGKYLYDKNRALESGKIQIKINSYYSQLMVNYIGYQDFYDFIDNEIEDVEEKEKQLEWLNQKQNVENSYYISYHFGENKQVIKGQVEIYNDWKNVKYKYIYHQNDGTYKEFHYQGQLTKRVDIIHIRTKTLMDNKLVDSGEDILYAGHIEPNSSPFLIGTYNAFDIYNRVIAGKLIFEKFDSKDEMIEASLKREIPNYIIQEIRNQLIMNNGRVPNSSLEISSKSPFASTYEKLTGSYQINFSYAENDSADLQFNIDPITYKISSATEGCIFKKDDIDIIQNGSVVHFSFQLLGLSKVLSGEIFFKSFYLNQLEEPFEGVFSGMDHEGKLINGKVRIVKNEMPTFSNK</sequence>
<keyword evidence="3" id="KW-1185">Reference proteome</keyword>
<reference evidence="2 3" key="1">
    <citation type="submission" date="2020-04" db="EMBL/GenBank/DDBJ databases">
        <title>Flammeovirga sp. SR4, a novel species isolated from seawater.</title>
        <authorList>
            <person name="Wang X."/>
        </authorList>
    </citation>
    <scope>NUCLEOTIDE SEQUENCE [LARGE SCALE GENOMIC DNA]</scope>
    <source>
        <strain evidence="2 3">ATCC 23126</strain>
    </source>
</reference>
<dbReference type="Proteomes" id="UP000576082">
    <property type="component" value="Unassembled WGS sequence"/>
</dbReference>
<evidence type="ECO:0000256" key="1">
    <source>
        <dbReference type="SAM" id="Coils"/>
    </source>
</evidence>
<evidence type="ECO:0000313" key="2">
    <source>
        <dbReference type="EMBL" id="NME69501.1"/>
    </source>
</evidence>
<name>A0A7X9RVI7_9BACT</name>
<protein>
    <submittedName>
        <fullName evidence="2">Uncharacterized protein</fullName>
    </submittedName>
</protein>
<gene>
    <name evidence="2" type="ORF">HHU12_16105</name>
</gene>
<dbReference type="RefSeq" id="WP_169657774.1">
    <property type="nucleotide sequence ID" value="NZ_JABANE010000042.1"/>
</dbReference>
<keyword evidence="1" id="KW-0175">Coiled coil</keyword>
<feature type="coiled-coil region" evidence="1">
    <location>
        <begin position="109"/>
        <end position="136"/>
    </location>
</feature>
<dbReference type="AlphaFoldDB" id="A0A7X9RVI7"/>
<comment type="caution">
    <text evidence="2">The sequence shown here is derived from an EMBL/GenBank/DDBJ whole genome shotgun (WGS) entry which is preliminary data.</text>
</comment>
<accession>A0A7X9RVI7</accession>
<dbReference type="EMBL" id="JABANE010000042">
    <property type="protein sequence ID" value="NME69501.1"/>
    <property type="molecule type" value="Genomic_DNA"/>
</dbReference>
<evidence type="ECO:0000313" key="3">
    <source>
        <dbReference type="Proteomes" id="UP000576082"/>
    </source>
</evidence>
<organism evidence="2 3">
    <name type="scientific">Flammeovirga aprica JL-4</name>
    <dbReference type="NCBI Taxonomy" id="694437"/>
    <lineage>
        <taxon>Bacteria</taxon>
        <taxon>Pseudomonadati</taxon>
        <taxon>Bacteroidota</taxon>
        <taxon>Cytophagia</taxon>
        <taxon>Cytophagales</taxon>
        <taxon>Flammeovirgaceae</taxon>
        <taxon>Flammeovirga</taxon>
    </lineage>
</organism>